<dbReference type="AlphaFoldDB" id="A0A2P6MWY6"/>
<proteinExistence type="predicted"/>
<sequence>MLALDPKVACAIDWRQSSLNNSWDVNLAPKIIILGSCFEFWVRSRAAPVAKLVAHSALSGRVTPEKSFDQSIFGHTFRISYCIWNIISHKLTNLAVSDHRYLF</sequence>
<dbReference type="InParanoid" id="A0A2P6MWY6"/>
<accession>A0A2P6MWY6</accession>
<evidence type="ECO:0000313" key="1">
    <source>
        <dbReference type="EMBL" id="PRP76208.1"/>
    </source>
</evidence>
<comment type="caution">
    <text evidence="1">The sequence shown here is derived from an EMBL/GenBank/DDBJ whole genome shotgun (WGS) entry which is preliminary data.</text>
</comment>
<keyword evidence="2" id="KW-1185">Reference proteome</keyword>
<dbReference type="Proteomes" id="UP000241769">
    <property type="component" value="Unassembled WGS sequence"/>
</dbReference>
<evidence type="ECO:0000313" key="2">
    <source>
        <dbReference type="Proteomes" id="UP000241769"/>
    </source>
</evidence>
<name>A0A2P6MWY6_9EUKA</name>
<dbReference type="EMBL" id="MDYQ01000342">
    <property type="protein sequence ID" value="PRP76208.1"/>
    <property type="molecule type" value="Genomic_DNA"/>
</dbReference>
<protein>
    <submittedName>
        <fullName evidence="1">Uncharacterized protein</fullName>
    </submittedName>
</protein>
<gene>
    <name evidence="1" type="ORF">PROFUN_15331</name>
</gene>
<reference evidence="1 2" key="1">
    <citation type="journal article" date="2018" name="Genome Biol. Evol.">
        <title>Multiple Roots of Fruiting Body Formation in Amoebozoa.</title>
        <authorList>
            <person name="Hillmann F."/>
            <person name="Forbes G."/>
            <person name="Novohradska S."/>
            <person name="Ferling I."/>
            <person name="Riege K."/>
            <person name="Groth M."/>
            <person name="Westermann M."/>
            <person name="Marz M."/>
            <person name="Spaller T."/>
            <person name="Winckler T."/>
            <person name="Schaap P."/>
            <person name="Glockner G."/>
        </authorList>
    </citation>
    <scope>NUCLEOTIDE SEQUENCE [LARGE SCALE GENOMIC DNA]</scope>
    <source>
        <strain evidence="1 2">Jena</strain>
    </source>
</reference>
<organism evidence="1 2">
    <name type="scientific">Planoprotostelium fungivorum</name>
    <dbReference type="NCBI Taxonomy" id="1890364"/>
    <lineage>
        <taxon>Eukaryota</taxon>
        <taxon>Amoebozoa</taxon>
        <taxon>Evosea</taxon>
        <taxon>Variosea</taxon>
        <taxon>Cavosteliida</taxon>
        <taxon>Cavosteliaceae</taxon>
        <taxon>Planoprotostelium</taxon>
    </lineage>
</organism>